<dbReference type="AlphaFoldDB" id="A0A5J5ADR7"/>
<organism evidence="1 2">
    <name type="scientific">Nyssa sinensis</name>
    <dbReference type="NCBI Taxonomy" id="561372"/>
    <lineage>
        <taxon>Eukaryota</taxon>
        <taxon>Viridiplantae</taxon>
        <taxon>Streptophyta</taxon>
        <taxon>Embryophyta</taxon>
        <taxon>Tracheophyta</taxon>
        <taxon>Spermatophyta</taxon>
        <taxon>Magnoliopsida</taxon>
        <taxon>eudicotyledons</taxon>
        <taxon>Gunneridae</taxon>
        <taxon>Pentapetalae</taxon>
        <taxon>asterids</taxon>
        <taxon>Cornales</taxon>
        <taxon>Nyssaceae</taxon>
        <taxon>Nyssa</taxon>
    </lineage>
</organism>
<reference evidence="1 2" key="1">
    <citation type="submission" date="2019-09" db="EMBL/GenBank/DDBJ databases">
        <title>A chromosome-level genome assembly of the Chinese tupelo Nyssa sinensis.</title>
        <authorList>
            <person name="Yang X."/>
            <person name="Kang M."/>
            <person name="Yang Y."/>
            <person name="Xiong H."/>
            <person name="Wang M."/>
            <person name="Zhang Z."/>
            <person name="Wang Z."/>
            <person name="Wu H."/>
            <person name="Ma T."/>
            <person name="Liu J."/>
            <person name="Xi Z."/>
        </authorList>
    </citation>
    <scope>NUCLEOTIDE SEQUENCE [LARGE SCALE GENOMIC DNA]</scope>
    <source>
        <strain evidence="1">J267</strain>
        <tissue evidence="1">Leaf</tissue>
    </source>
</reference>
<name>A0A5J5ADR7_9ASTE</name>
<accession>A0A5J5ADR7</accession>
<evidence type="ECO:0000313" key="1">
    <source>
        <dbReference type="EMBL" id="KAA8528404.1"/>
    </source>
</evidence>
<keyword evidence="2" id="KW-1185">Reference proteome</keyword>
<protein>
    <submittedName>
        <fullName evidence="1">Uncharacterized protein</fullName>
    </submittedName>
</protein>
<proteinExistence type="predicted"/>
<dbReference type="EMBL" id="CM018045">
    <property type="protein sequence ID" value="KAA8528404.1"/>
    <property type="molecule type" value="Genomic_DNA"/>
</dbReference>
<dbReference type="Proteomes" id="UP000325577">
    <property type="component" value="Linkage Group LG21"/>
</dbReference>
<gene>
    <name evidence="1" type="ORF">F0562_035759</name>
</gene>
<sequence>MPSSGKGTRLGHSVISKDSRLLQMLKGREPWHDFQSWTLNDGLIGEPSCPSIKNSFPAIDFASLLGTVK</sequence>
<evidence type="ECO:0000313" key="2">
    <source>
        <dbReference type="Proteomes" id="UP000325577"/>
    </source>
</evidence>